<gene>
    <name evidence="5" type="ORF">G7043_22360</name>
</gene>
<dbReference type="Pfam" id="PF01041">
    <property type="entry name" value="DegT_DnrJ_EryC1"/>
    <property type="match status" value="1"/>
</dbReference>
<comment type="similarity">
    <text evidence="4">Belongs to the DegT/DnrJ/EryC1 family.</text>
</comment>
<keyword evidence="3 4" id="KW-0663">Pyridoxal phosphate</keyword>
<dbReference type="PANTHER" id="PTHR30244">
    <property type="entry name" value="TRANSAMINASE"/>
    <property type="match status" value="1"/>
</dbReference>
<dbReference type="EMBL" id="JAAMPJ010000006">
    <property type="protein sequence ID" value="NGY61676.1"/>
    <property type="molecule type" value="Genomic_DNA"/>
</dbReference>
<evidence type="ECO:0000256" key="4">
    <source>
        <dbReference type="RuleBase" id="RU004508"/>
    </source>
</evidence>
<dbReference type="PIRSF" id="PIRSF000390">
    <property type="entry name" value="PLP_StrS"/>
    <property type="match status" value="1"/>
</dbReference>
<dbReference type="PANTHER" id="PTHR30244:SF34">
    <property type="entry name" value="DTDP-4-AMINO-4,6-DIDEOXYGALACTOSE TRANSAMINASE"/>
    <property type="match status" value="1"/>
</dbReference>
<comment type="cofactor">
    <cofactor evidence="1">
        <name>pyridoxal 5'-phosphate</name>
        <dbReference type="ChEBI" id="CHEBI:597326"/>
    </cofactor>
</comment>
<keyword evidence="5" id="KW-0808">Transferase</keyword>
<name>A0A7C9VV46_9PSEU</name>
<dbReference type="GO" id="GO:0000271">
    <property type="term" value="P:polysaccharide biosynthetic process"/>
    <property type="evidence" value="ECO:0007669"/>
    <property type="project" value="TreeGrafter"/>
</dbReference>
<dbReference type="GO" id="GO:0008483">
    <property type="term" value="F:transaminase activity"/>
    <property type="evidence" value="ECO:0007669"/>
    <property type="project" value="UniProtKB-KW"/>
</dbReference>
<comment type="caution">
    <text evidence="5">The sequence shown here is derived from an EMBL/GenBank/DDBJ whole genome shotgun (WGS) entry which is preliminary data.</text>
</comment>
<dbReference type="InterPro" id="IPR015424">
    <property type="entry name" value="PyrdxlP-dep_Trfase"/>
</dbReference>
<sequence>MIPITVVDVSDAEPYVLEVLRSGVIAQGPMVKRFEDTFAEIAGVDHAIAVNNGTTALVAAIQALDLQPGDEVVTSPFTFIATLNAILEAGATARFADIREDDFCVDPEAMAAAITPRTKVLMPVHLYGQTADMGKIAPLAEEHGLALVEDSAQAHGAKFDGKGAGSFGLGCFSFYATKNITTGEGGIITTNDAEIADKLRVMRNQGMRARYEYVMAGHNYRLTDLAAAVAIPQLAKIDEITAKRKANAAKLNEGLAGITGLRTPSELPGRSHVWHQYTVLIGDDAALTRDEFAAKLTERGIGNGIYYPKLVTDYDAYRGHAQVVMSETPVAAKIAQQCLSIPVHAHLTDDQLDTVIGTIREVLGA</sequence>
<evidence type="ECO:0000256" key="3">
    <source>
        <dbReference type="PIRSR" id="PIRSR000390-2"/>
    </source>
</evidence>
<evidence type="ECO:0000313" key="6">
    <source>
        <dbReference type="Proteomes" id="UP000481360"/>
    </source>
</evidence>
<dbReference type="Gene3D" id="3.90.1150.10">
    <property type="entry name" value="Aspartate Aminotransferase, domain 1"/>
    <property type="match status" value="1"/>
</dbReference>
<dbReference type="AlphaFoldDB" id="A0A7C9VV46"/>
<feature type="modified residue" description="N6-(pyridoxal phosphate)lysine" evidence="3">
    <location>
        <position position="178"/>
    </location>
</feature>
<feature type="active site" description="Proton acceptor" evidence="2">
    <location>
        <position position="178"/>
    </location>
</feature>
<dbReference type="CDD" id="cd00616">
    <property type="entry name" value="AHBA_syn"/>
    <property type="match status" value="1"/>
</dbReference>
<keyword evidence="5" id="KW-0032">Aminotransferase</keyword>
<dbReference type="InterPro" id="IPR015421">
    <property type="entry name" value="PyrdxlP-dep_Trfase_major"/>
</dbReference>
<evidence type="ECO:0000256" key="2">
    <source>
        <dbReference type="PIRSR" id="PIRSR000390-1"/>
    </source>
</evidence>
<dbReference type="InterPro" id="IPR015422">
    <property type="entry name" value="PyrdxlP-dep_Trfase_small"/>
</dbReference>
<dbReference type="InterPro" id="IPR000653">
    <property type="entry name" value="DegT/StrS_aminotransferase"/>
</dbReference>
<evidence type="ECO:0000256" key="1">
    <source>
        <dbReference type="ARBA" id="ARBA00001933"/>
    </source>
</evidence>
<keyword evidence="6" id="KW-1185">Reference proteome</keyword>
<accession>A0A7C9VV46</accession>
<reference evidence="5 6" key="1">
    <citation type="submission" date="2020-03" db="EMBL/GenBank/DDBJ databases">
        <title>Isolation and identification of active actinomycetes.</title>
        <authorList>
            <person name="Sun X."/>
        </authorList>
    </citation>
    <scope>NUCLEOTIDE SEQUENCE [LARGE SCALE GENOMIC DNA]</scope>
    <source>
        <strain evidence="5 6">NEAU-D13</strain>
    </source>
</reference>
<dbReference type="Gene3D" id="3.40.640.10">
    <property type="entry name" value="Type I PLP-dependent aspartate aminotransferase-like (Major domain)"/>
    <property type="match status" value="1"/>
</dbReference>
<organism evidence="5 6">
    <name type="scientific">Lentzea alba</name>
    <dbReference type="NCBI Taxonomy" id="2714351"/>
    <lineage>
        <taxon>Bacteria</taxon>
        <taxon>Bacillati</taxon>
        <taxon>Actinomycetota</taxon>
        <taxon>Actinomycetes</taxon>
        <taxon>Pseudonocardiales</taxon>
        <taxon>Pseudonocardiaceae</taxon>
        <taxon>Lentzea</taxon>
    </lineage>
</organism>
<dbReference type="RefSeq" id="WP_166048428.1">
    <property type="nucleotide sequence ID" value="NZ_JAAMPJ010000006.1"/>
</dbReference>
<protein>
    <submittedName>
        <fullName evidence="5">DegT/DnrJ/EryC1/StrS family aminotransferase</fullName>
    </submittedName>
</protein>
<evidence type="ECO:0000313" key="5">
    <source>
        <dbReference type="EMBL" id="NGY61676.1"/>
    </source>
</evidence>
<proteinExistence type="inferred from homology"/>
<dbReference type="GO" id="GO:0030170">
    <property type="term" value="F:pyridoxal phosphate binding"/>
    <property type="evidence" value="ECO:0007669"/>
    <property type="project" value="TreeGrafter"/>
</dbReference>
<dbReference type="Proteomes" id="UP000481360">
    <property type="component" value="Unassembled WGS sequence"/>
</dbReference>
<dbReference type="SUPFAM" id="SSF53383">
    <property type="entry name" value="PLP-dependent transferases"/>
    <property type="match status" value="1"/>
</dbReference>